<protein>
    <submittedName>
        <fullName evidence="1">Uncharacterized protein</fullName>
    </submittedName>
</protein>
<name>A0A645CFS8_9ZZZZ</name>
<reference evidence="1" key="1">
    <citation type="submission" date="2019-08" db="EMBL/GenBank/DDBJ databases">
        <authorList>
            <person name="Kucharzyk K."/>
            <person name="Murdoch R.W."/>
            <person name="Higgins S."/>
            <person name="Loffler F."/>
        </authorList>
    </citation>
    <scope>NUCLEOTIDE SEQUENCE</scope>
</reference>
<comment type="caution">
    <text evidence="1">The sequence shown here is derived from an EMBL/GenBank/DDBJ whole genome shotgun (WGS) entry which is preliminary data.</text>
</comment>
<gene>
    <name evidence="1" type="ORF">SDC9_122739</name>
</gene>
<sequence length="211" mass="21231">MLKVVADFVAKWLAGQIMMAIFGKAMQAKEVAAATITGAAVAAAWAPAAAMVSLATMGGNAAPASAGIGATVAVAYAFAIPGLADGGSVSGSGTSTSDSILTRLSDGEYVIQASSVSKFGIGFFNALNSGVMPAMATGGIVTGPSLAAVSSRYANASISFDKKMFEKMGLASGNQSAVVNQYNYGDINTEVDYDQMQEDLGRLVSTALMGV</sequence>
<dbReference type="AlphaFoldDB" id="A0A645CFS8"/>
<accession>A0A645CFS8</accession>
<evidence type="ECO:0000313" key="1">
    <source>
        <dbReference type="EMBL" id="MPM75745.1"/>
    </source>
</evidence>
<proteinExistence type="predicted"/>
<organism evidence="1">
    <name type="scientific">bioreactor metagenome</name>
    <dbReference type="NCBI Taxonomy" id="1076179"/>
    <lineage>
        <taxon>unclassified sequences</taxon>
        <taxon>metagenomes</taxon>
        <taxon>ecological metagenomes</taxon>
    </lineage>
</organism>
<dbReference type="EMBL" id="VSSQ01026831">
    <property type="protein sequence ID" value="MPM75745.1"/>
    <property type="molecule type" value="Genomic_DNA"/>
</dbReference>